<keyword evidence="2" id="KW-0238">DNA-binding</keyword>
<evidence type="ECO:0000256" key="1">
    <source>
        <dbReference type="ARBA" id="ARBA00023015"/>
    </source>
</evidence>
<evidence type="ECO:0000259" key="4">
    <source>
        <dbReference type="PROSITE" id="PS51063"/>
    </source>
</evidence>
<dbReference type="RefSeq" id="WP_017483115.1">
    <property type="nucleotide sequence ID" value="NZ_BPQR01000080.1"/>
</dbReference>
<dbReference type="Pfam" id="PF13545">
    <property type="entry name" value="HTH_Crp_2"/>
    <property type="match status" value="1"/>
</dbReference>
<keyword evidence="6" id="KW-1185">Reference proteome</keyword>
<evidence type="ECO:0000256" key="3">
    <source>
        <dbReference type="ARBA" id="ARBA00023163"/>
    </source>
</evidence>
<gene>
    <name evidence="5" type="ORF">AOPFMNJM_3759</name>
</gene>
<dbReference type="InterPro" id="IPR000595">
    <property type="entry name" value="cNMP-bd_dom"/>
</dbReference>
<dbReference type="InterPro" id="IPR036388">
    <property type="entry name" value="WH-like_DNA-bd_sf"/>
</dbReference>
<dbReference type="InterPro" id="IPR036390">
    <property type="entry name" value="WH_DNA-bd_sf"/>
</dbReference>
<dbReference type="Proteomes" id="UP001055102">
    <property type="component" value="Unassembled WGS sequence"/>
</dbReference>
<dbReference type="SUPFAM" id="SSF46785">
    <property type="entry name" value="Winged helix' DNA-binding domain"/>
    <property type="match status" value="1"/>
</dbReference>
<name>A0ABQ4SZY7_9HYPH</name>
<keyword evidence="3" id="KW-0804">Transcription</keyword>
<dbReference type="PROSITE" id="PS51063">
    <property type="entry name" value="HTH_CRP_2"/>
    <property type="match status" value="1"/>
</dbReference>
<sequence length="239" mass="27063">MNPLARKLEHFTRLTAADKAVLDDLAALPHRTYAPHTDIVREGEPPRVMRLILSGWACHYKMLEDGRRQIVGFVLPGDLCDLNVPILRAMDHALAAITAVSLVEVSTDTLGAMTLNHPRLLRGLWWETLVREEILREWTLNLGQRDSLERTAHLLCELFVRLECVGLADGPKCPWPLTQTELADTLGISTAHTNRVLQELRTRGLIILRNRTLTIPDLKALQRVALFNPNYLHLEREVA</sequence>
<evidence type="ECO:0000313" key="6">
    <source>
        <dbReference type="Proteomes" id="UP001055102"/>
    </source>
</evidence>
<reference evidence="5" key="1">
    <citation type="journal article" date="2021" name="Front. Microbiol.">
        <title>Comprehensive Comparative Genomics and Phenotyping of Methylobacterium Species.</title>
        <authorList>
            <person name="Alessa O."/>
            <person name="Ogura Y."/>
            <person name="Fujitani Y."/>
            <person name="Takami H."/>
            <person name="Hayashi T."/>
            <person name="Sahin N."/>
            <person name="Tani A."/>
        </authorList>
    </citation>
    <scope>NUCLEOTIDE SEQUENCE</scope>
    <source>
        <strain evidence="5">LMG 23639</strain>
    </source>
</reference>
<dbReference type="SUPFAM" id="SSF51206">
    <property type="entry name" value="cAMP-binding domain-like"/>
    <property type="match status" value="1"/>
</dbReference>
<dbReference type="InterPro" id="IPR014710">
    <property type="entry name" value="RmlC-like_jellyroll"/>
</dbReference>
<dbReference type="Gene3D" id="2.60.120.10">
    <property type="entry name" value="Jelly Rolls"/>
    <property type="match status" value="1"/>
</dbReference>
<proteinExistence type="predicted"/>
<dbReference type="Pfam" id="PF00027">
    <property type="entry name" value="cNMP_binding"/>
    <property type="match status" value="1"/>
</dbReference>
<dbReference type="EMBL" id="BPQR01000080">
    <property type="protein sequence ID" value="GJE08422.1"/>
    <property type="molecule type" value="Genomic_DNA"/>
</dbReference>
<dbReference type="CDD" id="cd00038">
    <property type="entry name" value="CAP_ED"/>
    <property type="match status" value="1"/>
</dbReference>
<evidence type="ECO:0000313" key="5">
    <source>
        <dbReference type="EMBL" id="GJE08422.1"/>
    </source>
</evidence>
<dbReference type="Gene3D" id="1.10.10.10">
    <property type="entry name" value="Winged helix-like DNA-binding domain superfamily/Winged helix DNA-binding domain"/>
    <property type="match status" value="1"/>
</dbReference>
<keyword evidence="1" id="KW-0805">Transcription regulation</keyword>
<accession>A0ABQ4SZY7</accession>
<reference evidence="5" key="2">
    <citation type="submission" date="2021-08" db="EMBL/GenBank/DDBJ databases">
        <authorList>
            <person name="Tani A."/>
            <person name="Ola A."/>
            <person name="Ogura Y."/>
            <person name="Katsura K."/>
            <person name="Hayashi T."/>
        </authorList>
    </citation>
    <scope>NUCLEOTIDE SEQUENCE</scope>
    <source>
        <strain evidence="5">LMG 23639</strain>
    </source>
</reference>
<protein>
    <recommendedName>
        <fullName evidence="4">HTH crp-type domain-containing protein</fullName>
    </recommendedName>
</protein>
<dbReference type="SMART" id="SM00419">
    <property type="entry name" value="HTH_CRP"/>
    <property type="match status" value="1"/>
</dbReference>
<feature type="domain" description="HTH crp-type" evidence="4">
    <location>
        <begin position="145"/>
        <end position="219"/>
    </location>
</feature>
<organism evidence="5 6">
    <name type="scientific">Methylobacterium jeotgali</name>
    <dbReference type="NCBI Taxonomy" id="381630"/>
    <lineage>
        <taxon>Bacteria</taxon>
        <taxon>Pseudomonadati</taxon>
        <taxon>Pseudomonadota</taxon>
        <taxon>Alphaproteobacteria</taxon>
        <taxon>Hyphomicrobiales</taxon>
        <taxon>Methylobacteriaceae</taxon>
        <taxon>Methylobacterium</taxon>
    </lineage>
</organism>
<dbReference type="InterPro" id="IPR012318">
    <property type="entry name" value="HTH_CRP"/>
</dbReference>
<evidence type="ECO:0000256" key="2">
    <source>
        <dbReference type="ARBA" id="ARBA00023125"/>
    </source>
</evidence>
<comment type="caution">
    <text evidence="5">The sequence shown here is derived from an EMBL/GenBank/DDBJ whole genome shotgun (WGS) entry which is preliminary data.</text>
</comment>
<dbReference type="InterPro" id="IPR018490">
    <property type="entry name" value="cNMP-bd_dom_sf"/>
</dbReference>